<dbReference type="AlphaFoldDB" id="A0A0K2SY02"/>
<feature type="compositionally biased region" description="Low complexity" evidence="1">
    <location>
        <begin position="50"/>
        <end position="84"/>
    </location>
</feature>
<feature type="compositionally biased region" description="Low complexity" evidence="1">
    <location>
        <begin position="114"/>
        <end position="125"/>
    </location>
</feature>
<feature type="compositionally biased region" description="Basic residues" evidence="1">
    <location>
        <begin position="292"/>
        <end position="305"/>
    </location>
</feature>
<proteinExistence type="predicted"/>
<name>A0A0K2SY02_LEPSM</name>
<feature type="compositionally biased region" description="Low complexity" evidence="1">
    <location>
        <begin position="276"/>
        <end position="285"/>
    </location>
</feature>
<feature type="compositionally biased region" description="Low complexity" evidence="1">
    <location>
        <begin position="245"/>
        <end position="261"/>
    </location>
</feature>
<dbReference type="OrthoDB" id="6415856at2759"/>
<dbReference type="EMBL" id="HACA01001278">
    <property type="protein sequence ID" value="CDW18639.1"/>
    <property type="molecule type" value="Transcribed_RNA"/>
</dbReference>
<protein>
    <submittedName>
        <fullName evidence="2">Uncharacterized protein</fullName>
    </submittedName>
</protein>
<sequence length="346" mass="37892">MQDRATENSGVVVDKGKEPFLMSATGLAGSGASAQNLGKRIVKRRRSEDSGGSSSDPRSISPMDLTSKGHSSSSSGQHSPQDLSSGGGGRIHHEQKEEKVKRRRLDDILHRKFPSSSPTTSNAAAHLHHLHHTTPLSSRKRKHPESPCILSEEEEDPSVRAGRFLQLAALMNSDIFKTNPLLYYGYYAQLIQNIRRSSEEEEHKILNKKVNINNNTLGDSTPTPFGAYTSPEARQKIKSTSFNLSSLLSTPSSPSSATSSPVTNRPTDITPPSSYPEPASSPASSPDEEPRHKRAPRALTGRHVRPGTGASPRTLALLRQKIQERLRLREEAEACRKPPKKSKKSH</sequence>
<reference evidence="2" key="1">
    <citation type="submission" date="2014-05" db="EMBL/GenBank/DDBJ databases">
        <authorList>
            <person name="Chronopoulou M."/>
        </authorList>
    </citation>
    <scope>NUCLEOTIDE SEQUENCE</scope>
    <source>
        <tissue evidence="2">Whole organism</tissue>
    </source>
</reference>
<evidence type="ECO:0000313" key="2">
    <source>
        <dbReference type="EMBL" id="CDW18639.1"/>
    </source>
</evidence>
<feature type="compositionally biased region" description="Low complexity" evidence="1">
    <location>
        <begin position="23"/>
        <end position="34"/>
    </location>
</feature>
<accession>A0A0K2SY02</accession>
<evidence type="ECO:0000256" key="1">
    <source>
        <dbReference type="SAM" id="MobiDB-lite"/>
    </source>
</evidence>
<feature type="compositionally biased region" description="Basic and acidic residues" evidence="1">
    <location>
        <begin position="91"/>
        <end position="110"/>
    </location>
</feature>
<feature type="region of interest" description="Disordered" evidence="1">
    <location>
        <begin position="23"/>
        <end position="156"/>
    </location>
</feature>
<feature type="non-terminal residue" evidence="2">
    <location>
        <position position="346"/>
    </location>
</feature>
<organism evidence="2">
    <name type="scientific">Lepeophtheirus salmonis</name>
    <name type="common">Salmon louse</name>
    <name type="synonym">Caligus salmonis</name>
    <dbReference type="NCBI Taxonomy" id="72036"/>
    <lineage>
        <taxon>Eukaryota</taxon>
        <taxon>Metazoa</taxon>
        <taxon>Ecdysozoa</taxon>
        <taxon>Arthropoda</taxon>
        <taxon>Crustacea</taxon>
        <taxon>Multicrustacea</taxon>
        <taxon>Hexanauplia</taxon>
        <taxon>Copepoda</taxon>
        <taxon>Siphonostomatoida</taxon>
        <taxon>Caligidae</taxon>
        <taxon>Lepeophtheirus</taxon>
    </lineage>
</organism>
<feature type="region of interest" description="Disordered" evidence="1">
    <location>
        <begin position="245"/>
        <end position="315"/>
    </location>
</feature>
<feature type="compositionally biased region" description="Basic residues" evidence="1">
    <location>
        <begin position="126"/>
        <end position="143"/>
    </location>
</feature>